<proteinExistence type="predicted"/>
<keyword evidence="1" id="KW-0678">Repressor</keyword>
<evidence type="ECO:0000259" key="7">
    <source>
        <dbReference type="PROSITE" id="PS50977"/>
    </source>
</evidence>
<evidence type="ECO:0000256" key="6">
    <source>
        <dbReference type="SAM" id="MobiDB-lite"/>
    </source>
</evidence>
<name>A0ABU0F8T2_9HYPH</name>
<keyword evidence="2" id="KW-0805">Transcription regulation</keyword>
<feature type="region of interest" description="Disordered" evidence="6">
    <location>
        <begin position="208"/>
        <end position="255"/>
    </location>
</feature>
<keyword evidence="4" id="KW-0804">Transcription</keyword>
<dbReference type="PROSITE" id="PS50977">
    <property type="entry name" value="HTH_TETR_2"/>
    <property type="match status" value="1"/>
</dbReference>
<dbReference type="RefSeq" id="WP_307421646.1">
    <property type="nucleotide sequence ID" value="NZ_JAUSVK010000001.1"/>
</dbReference>
<organism evidence="8 9">
    <name type="scientific">Labrys monachus</name>
    <dbReference type="NCBI Taxonomy" id="217067"/>
    <lineage>
        <taxon>Bacteria</taxon>
        <taxon>Pseudomonadati</taxon>
        <taxon>Pseudomonadota</taxon>
        <taxon>Alphaproteobacteria</taxon>
        <taxon>Hyphomicrobiales</taxon>
        <taxon>Xanthobacteraceae</taxon>
        <taxon>Labrys</taxon>
    </lineage>
</organism>
<protein>
    <submittedName>
        <fullName evidence="8">TetR/AcrR family transcriptional repressor of bet genes</fullName>
    </submittedName>
</protein>
<dbReference type="InterPro" id="IPR039538">
    <property type="entry name" value="BetI_C"/>
</dbReference>
<dbReference type="SUPFAM" id="SSF48498">
    <property type="entry name" value="Tetracyclin repressor-like, C-terminal domain"/>
    <property type="match status" value="1"/>
</dbReference>
<evidence type="ECO:0000313" key="8">
    <source>
        <dbReference type="EMBL" id="MDQ0390465.1"/>
    </source>
</evidence>
<evidence type="ECO:0000256" key="2">
    <source>
        <dbReference type="ARBA" id="ARBA00023015"/>
    </source>
</evidence>
<dbReference type="EMBL" id="JAUSVK010000001">
    <property type="protein sequence ID" value="MDQ0390465.1"/>
    <property type="molecule type" value="Genomic_DNA"/>
</dbReference>
<reference evidence="8 9" key="1">
    <citation type="submission" date="2023-07" db="EMBL/GenBank/DDBJ databases">
        <title>Genomic Encyclopedia of Type Strains, Phase IV (KMG-IV): sequencing the most valuable type-strain genomes for metagenomic binning, comparative biology and taxonomic classification.</title>
        <authorList>
            <person name="Goeker M."/>
        </authorList>
    </citation>
    <scope>NUCLEOTIDE SEQUENCE [LARGE SCALE GENOMIC DNA]</scope>
    <source>
        <strain evidence="8 9">DSM 5896</strain>
    </source>
</reference>
<evidence type="ECO:0000313" key="9">
    <source>
        <dbReference type="Proteomes" id="UP001237448"/>
    </source>
</evidence>
<dbReference type="InterPro" id="IPR009057">
    <property type="entry name" value="Homeodomain-like_sf"/>
</dbReference>
<dbReference type="Proteomes" id="UP001237448">
    <property type="component" value="Unassembled WGS sequence"/>
</dbReference>
<evidence type="ECO:0000256" key="5">
    <source>
        <dbReference type="PROSITE-ProRule" id="PRU00335"/>
    </source>
</evidence>
<dbReference type="InterPro" id="IPR050109">
    <property type="entry name" value="HTH-type_TetR-like_transc_reg"/>
</dbReference>
<feature type="DNA-binding region" description="H-T-H motif" evidence="5">
    <location>
        <begin position="38"/>
        <end position="57"/>
    </location>
</feature>
<dbReference type="PANTHER" id="PTHR30055">
    <property type="entry name" value="HTH-TYPE TRANSCRIPTIONAL REGULATOR RUTR"/>
    <property type="match status" value="1"/>
</dbReference>
<dbReference type="PANTHER" id="PTHR30055:SF234">
    <property type="entry name" value="HTH-TYPE TRANSCRIPTIONAL REGULATOR BETI"/>
    <property type="match status" value="1"/>
</dbReference>
<dbReference type="Pfam" id="PF13977">
    <property type="entry name" value="TetR_C_6"/>
    <property type="match status" value="1"/>
</dbReference>
<evidence type="ECO:0000256" key="3">
    <source>
        <dbReference type="ARBA" id="ARBA00023125"/>
    </source>
</evidence>
<keyword evidence="9" id="KW-1185">Reference proteome</keyword>
<feature type="compositionally biased region" description="Polar residues" evidence="6">
    <location>
        <begin position="244"/>
        <end position="255"/>
    </location>
</feature>
<evidence type="ECO:0000256" key="4">
    <source>
        <dbReference type="ARBA" id="ARBA00023163"/>
    </source>
</evidence>
<dbReference type="InterPro" id="IPR036271">
    <property type="entry name" value="Tet_transcr_reg_TetR-rel_C_sf"/>
</dbReference>
<evidence type="ECO:0000256" key="1">
    <source>
        <dbReference type="ARBA" id="ARBA00022491"/>
    </source>
</evidence>
<keyword evidence="3 5" id="KW-0238">DNA-binding</keyword>
<dbReference type="Gene3D" id="1.10.357.10">
    <property type="entry name" value="Tetracycline Repressor, domain 2"/>
    <property type="match status" value="1"/>
</dbReference>
<dbReference type="InterPro" id="IPR001647">
    <property type="entry name" value="HTH_TetR"/>
</dbReference>
<feature type="domain" description="HTH tetR-type" evidence="7">
    <location>
        <begin position="15"/>
        <end position="75"/>
    </location>
</feature>
<gene>
    <name evidence="8" type="ORF">J3R73_000257</name>
</gene>
<accession>A0ABU0F8T2</accession>
<dbReference type="SUPFAM" id="SSF46689">
    <property type="entry name" value="Homeodomain-like"/>
    <property type="match status" value="1"/>
</dbReference>
<dbReference type="Pfam" id="PF00440">
    <property type="entry name" value="TetR_N"/>
    <property type="match status" value="1"/>
</dbReference>
<sequence>MAYAKESADKLNHAAERRQELLKGTLSVIARKGLSGITINDIAVEVGCSYGVVNFYFKTKERLLLAALDMLEQEYEAYWQRMMADTASTPADRLRAVIDIDFDRRVATPKNMAVWTAFWAETSRVPAYRARCGELKRRSLQRLTDLVTELAAGRDIGLPAEMIARGFYAISDGCWIYNHVTGEISPADRERDRQLCNAYLARFFPEEFRTLPPPKGTRRPPGDERPSKAGSPRKTAGAPKPKTEPTSARAGTSQE</sequence>
<comment type="caution">
    <text evidence="8">The sequence shown here is derived from an EMBL/GenBank/DDBJ whole genome shotgun (WGS) entry which is preliminary data.</text>
</comment>